<dbReference type="InterPro" id="IPR001345">
    <property type="entry name" value="PG/BPGM_mutase_AS"/>
</dbReference>
<dbReference type="PANTHER" id="PTHR10606:SF44">
    <property type="entry name" value="6-PHOSPHOFRUCTO 2-KINASE_FRUCTOSE 2,6-BISPHOSPHATASE LONG FORM"/>
    <property type="match status" value="1"/>
</dbReference>
<keyword evidence="2" id="KW-0067">ATP-binding</keyword>
<keyword evidence="6" id="KW-1185">Reference proteome</keyword>
<feature type="domain" description="CBM20" evidence="4">
    <location>
        <begin position="24"/>
        <end position="138"/>
    </location>
</feature>
<name>B9RL84_RICCO</name>
<dbReference type="InterPro" id="IPR029033">
    <property type="entry name" value="His_PPase_superfam"/>
</dbReference>
<dbReference type="GO" id="GO:0005524">
    <property type="term" value="F:ATP binding"/>
    <property type="evidence" value="ECO:0007669"/>
    <property type="project" value="UniProtKB-KW"/>
</dbReference>
<dbReference type="PIRSF" id="PIRSF000709">
    <property type="entry name" value="6PFK_2-Ptase"/>
    <property type="match status" value="1"/>
</dbReference>
<dbReference type="FunFam" id="2.60.40.10:FF:000740">
    <property type="entry name" value="6-phosphofructo-2-kinase/fructose-2,6-bisphosphatase"/>
    <property type="match status" value="1"/>
</dbReference>
<proteinExistence type="predicted"/>
<dbReference type="EMBL" id="EQ973787">
    <property type="protein sequence ID" value="EEF47903.1"/>
    <property type="molecule type" value="Genomic_DNA"/>
</dbReference>
<dbReference type="SUPFAM" id="SSF52540">
    <property type="entry name" value="P-loop containing nucleoside triphosphate hydrolases"/>
    <property type="match status" value="1"/>
</dbReference>
<evidence type="ECO:0000256" key="2">
    <source>
        <dbReference type="ARBA" id="ARBA00022840"/>
    </source>
</evidence>
<dbReference type="SUPFAM" id="SSF49452">
    <property type="entry name" value="Starch-binding domain-like"/>
    <property type="match status" value="1"/>
</dbReference>
<dbReference type="InParanoid" id="B9RL84"/>
<dbReference type="FunCoup" id="B9RL84">
    <property type="interactions" value="2215"/>
</dbReference>
<dbReference type="InterPro" id="IPR003094">
    <property type="entry name" value="6Pfruct_kin"/>
</dbReference>
<dbReference type="SMART" id="SM01065">
    <property type="entry name" value="CBM_2"/>
    <property type="match status" value="1"/>
</dbReference>
<dbReference type="GO" id="GO:0006000">
    <property type="term" value="P:fructose metabolic process"/>
    <property type="evidence" value="ECO:0007669"/>
    <property type="project" value="InterPro"/>
</dbReference>
<reference evidence="6" key="1">
    <citation type="journal article" date="2010" name="Nat. Biotechnol.">
        <title>Draft genome sequence of the oilseed species Ricinus communis.</title>
        <authorList>
            <person name="Chan A.P."/>
            <person name="Crabtree J."/>
            <person name="Zhao Q."/>
            <person name="Lorenzi H."/>
            <person name="Orvis J."/>
            <person name="Puiu D."/>
            <person name="Melake-Berhan A."/>
            <person name="Jones K.M."/>
            <person name="Redman J."/>
            <person name="Chen G."/>
            <person name="Cahoon E.B."/>
            <person name="Gedil M."/>
            <person name="Stanke M."/>
            <person name="Haas B.J."/>
            <person name="Wortman J.R."/>
            <person name="Fraser-Liggett C.M."/>
            <person name="Ravel J."/>
            <person name="Rabinowicz P.D."/>
        </authorList>
    </citation>
    <scope>NUCLEOTIDE SEQUENCE [LARGE SCALE GENOMIC DNA]</scope>
    <source>
        <strain evidence="6">cv. Hale</strain>
    </source>
</reference>
<dbReference type="PROSITE" id="PS51166">
    <property type="entry name" value="CBM20"/>
    <property type="match status" value="1"/>
</dbReference>
<sequence>MGTGSSKNGDGNSHGGEEREENMDQDGGQLYVSLKMENYKQKRDLFPHVYGSVPLVGSWDSSKALSMERESASMWELSFVVPPNHETLDFKFLLKPKYSNIPCVVEDGPNRLLTGGTLQGEYRLAVFKIADEVLEYRVFIKADRVSPFDLAASWRAYQENLQPSTVRGIPDVSINSAPESGAENSASLELDLEHYVVPAPSTSANSGLVYAANNAENPRFHTADGSGNASYSCKDGGLSVDRPAPIKEMEVSIPDPSKVYSGSGMVESKSVGTFSPLQKQDGHRGLYVDRGVGSPRLVKSSSSNTFAFDLKLVTETKHSMPAAAGAVAAAAVADQMLGPKEDRHLAIVLVGLPARGKTFTAVKLTRYLRWLGHDTKHFNVGKYRRLKHGANQSADFFRGDNPEGMEARNEVAALAMDDMIAWMQEGGQVGIFDATNSTRERRNMLMKMAEGNCKIIFLETICNDERIIERNIRLKIQQSPDYAEEPDFEAGYQDFKNRLVNYEKVYEPVEEGSYIKMIDMVSGHGGQIQVNNISGYLPGRIVFFLVNTHLTPRPILLTRHGESRDNVRGRIGGDTVLRYWFLRNWLSGSICTENILILVIFGLARCREQLLQQVQLLDFPRARKKDKLRYRYPRGESYLDVIQRLEPVIIELERQRAPVVVISHQAVLRALYAYFADRPLKEIPHIEVPLHTIIEIQMGVTGVQEKRYKLMD</sequence>
<dbReference type="PROSITE" id="PS00175">
    <property type="entry name" value="PG_MUTASE"/>
    <property type="match status" value="1"/>
</dbReference>
<evidence type="ECO:0000256" key="3">
    <source>
        <dbReference type="SAM" id="MobiDB-lite"/>
    </source>
</evidence>
<feature type="compositionally biased region" description="Polar residues" evidence="3">
    <location>
        <begin position="1"/>
        <end position="11"/>
    </location>
</feature>
<dbReference type="PANTHER" id="PTHR10606">
    <property type="entry name" value="6-PHOSPHOFRUCTO-2-KINASE/FRUCTOSE-2,6-BISPHOSPHATASE"/>
    <property type="match status" value="1"/>
</dbReference>
<dbReference type="GO" id="GO:0003873">
    <property type="term" value="F:6-phosphofructo-2-kinase activity"/>
    <property type="evidence" value="ECO:0000318"/>
    <property type="project" value="GO_Central"/>
</dbReference>
<dbReference type="Pfam" id="PF01591">
    <property type="entry name" value="6PF2K"/>
    <property type="match status" value="1"/>
</dbReference>
<evidence type="ECO:0000313" key="6">
    <source>
        <dbReference type="Proteomes" id="UP000008311"/>
    </source>
</evidence>
<evidence type="ECO:0000259" key="4">
    <source>
        <dbReference type="PROSITE" id="PS51166"/>
    </source>
</evidence>
<dbReference type="InterPro" id="IPR013784">
    <property type="entry name" value="Carb-bd-like_fold"/>
</dbReference>
<dbReference type="Pfam" id="PF00300">
    <property type="entry name" value="His_Phos_1"/>
    <property type="match status" value="1"/>
</dbReference>
<feature type="region of interest" description="Disordered" evidence="3">
    <location>
        <begin position="1"/>
        <end position="26"/>
    </location>
</feature>
<evidence type="ECO:0000313" key="5">
    <source>
        <dbReference type="EMBL" id="EEF47903.1"/>
    </source>
</evidence>
<gene>
    <name evidence="5" type="ORF">RCOM_1668120</name>
</gene>
<dbReference type="InterPro" id="IPR013078">
    <property type="entry name" value="His_Pase_superF_clade-1"/>
</dbReference>
<dbReference type="Gene3D" id="2.60.40.10">
    <property type="entry name" value="Immunoglobulins"/>
    <property type="match status" value="1"/>
</dbReference>
<dbReference type="InterPro" id="IPR013079">
    <property type="entry name" value="6Phosfructo_kin"/>
</dbReference>
<dbReference type="InterPro" id="IPR013783">
    <property type="entry name" value="Ig-like_fold"/>
</dbReference>
<organism evidence="5 6">
    <name type="scientific">Ricinus communis</name>
    <name type="common">Castor bean</name>
    <dbReference type="NCBI Taxonomy" id="3988"/>
    <lineage>
        <taxon>Eukaryota</taxon>
        <taxon>Viridiplantae</taxon>
        <taxon>Streptophyta</taxon>
        <taxon>Embryophyta</taxon>
        <taxon>Tracheophyta</taxon>
        <taxon>Spermatophyta</taxon>
        <taxon>Magnoliopsida</taxon>
        <taxon>eudicotyledons</taxon>
        <taxon>Gunneridae</taxon>
        <taxon>Pentapetalae</taxon>
        <taxon>rosids</taxon>
        <taxon>fabids</taxon>
        <taxon>Malpighiales</taxon>
        <taxon>Euphorbiaceae</taxon>
        <taxon>Acalyphoideae</taxon>
        <taxon>Acalypheae</taxon>
        <taxon>Ricinus</taxon>
    </lineage>
</organism>
<dbReference type="GO" id="GO:0005829">
    <property type="term" value="C:cytosol"/>
    <property type="evidence" value="ECO:0000318"/>
    <property type="project" value="GO_Central"/>
</dbReference>
<dbReference type="Gene3D" id="3.40.50.1240">
    <property type="entry name" value="Phosphoglycerate mutase-like"/>
    <property type="match status" value="1"/>
</dbReference>
<keyword evidence="5" id="KW-0378">Hydrolase</keyword>
<evidence type="ECO:0000256" key="1">
    <source>
        <dbReference type="ARBA" id="ARBA00022741"/>
    </source>
</evidence>
<accession>B9RL84</accession>
<dbReference type="InterPro" id="IPR027417">
    <property type="entry name" value="P-loop_NTPase"/>
</dbReference>
<dbReference type="PRINTS" id="PR00991">
    <property type="entry name" value="6PFRUCTKNASE"/>
</dbReference>
<dbReference type="EC" id="3.1.3.46" evidence="5"/>
<dbReference type="GO" id="GO:0006003">
    <property type="term" value="P:fructose 2,6-bisphosphate metabolic process"/>
    <property type="evidence" value="ECO:0000318"/>
    <property type="project" value="GO_Central"/>
</dbReference>
<dbReference type="FunFam" id="3.40.50.300:FF:000570">
    <property type="entry name" value="6-phosphofructo-2-kinase/fructose-2, 6-bisphosphatase-like isoform X1"/>
    <property type="match status" value="1"/>
</dbReference>
<protein>
    <submittedName>
        <fullName evidence="5">Fructose-6-phosphate,2-kinase/fructose-2, 6-bisphosphatase, putative</fullName>
        <ecNumber evidence="5">3.1.3.46</ecNumber>
    </submittedName>
</protein>
<dbReference type="eggNOG" id="KOG0234">
    <property type="taxonomic scope" value="Eukaryota"/>
</dbReference>
<dbReference type="InterPro" id="IPR002044">
    <property type="entry name" value="CBM20"/>
</dbReference>
<dbReference type="GO" id="GO:2001070">
    <property type="term" value="F:starch binding"/>
    <property type="evidence" value="ECO:0007669"/>
    <property type="project" value="InterPro"/>
</dbReference>
<dbReference type="Pfam" id="PF00686">
    <property type="entry name" value="CBM_20"/>
    <property type="match status" value="1"/>
</dbReference>
<dbReference type="STRING" id="3988.B9RL84"/>
<dbReference type="GO" id="GO:0004331">
    <property type="term" value="F:fructose-2,6-bisphosphate 2-phosphatase activity"/>
    <property type="evidence" value="ECO:0000318"/>
    <property type="project" value="GO_Central"/>
</dbReference>
<dbReference type="Proteomes" id="UP000008311">
    <property type="component" value="Unassembled WGS sequence"/>
</dbReference>
<dbReference type="SUPFAM" id="SSF53254">
    <property type="entry name" value="Phosphoglycerate mutase-like"/>
    <property type="match status" value="1"/>
</dbReference>
<dbReference type="Gene3D" id="3.40.50.300">
    <property type="entry name" value="P-loop containing nucleotide triphosphate hydrolases"/>
    <property type="match status" value="1"/>
</dbReference>
<keyword evidence="1" id="KW-0547">Nucleotide-binding</keyword>
<dbReference type="AlphaFoldDB" id="B9RL84"/>